<dbReference type="Proteomes" id="UP000821853">
    <property type="component" value="Chromosome 2"/>
</dbReference>
<dbReference type="InterPro" id="IPR004244">
    <property type="entry name" value="Transposase_22"/>
</dbReference>
<dbReference type="AlphaFoldDB" id="A0A9J6FX46"/>
<dbReference type="VEuPathDB" id="VectorBase:HLOH_044766"/>
<dbReference type="EMBL" id="JABSTR010000004">
    <property type="protein sequence ID" value="KAH9367818.1"/>
    <property type="molecule type" value="Genomic_DNA"/>
</dbReference>
<protein>
    <submittedName>
        <fullName evidence="2">Uncharacterized protein</fullName>
    </submittedName>
</protein>
<evidence type="ECO:0000313" key="2">
    <source>
        <dbReference type="EMBL" id="KAH9367818.1"/>
    </source>
</evidence>
<evidence type="ECO:0000313" key="3">
    <source>
        <dbReference type="Proteomes" id="UP000821853"/>
    </source>
</evidence>
<keyword evidence="3" id="KW-1185">Reference proteome</keyword>
<keyword evidence="1" id="KW-0175">Coiled coil</keyword>
<dbReference type="PANTHER" id="PTHR11505">
    <property type="entry name" value="L1 TRANSPOSABLE ELEMENT-RELATED"/>
    <property type="match status" value="1"/>
</dbReference>
<evidence type="ECO:0000256" key="1">
    <source>
        <dbReference type="SAM" id="Coils"/>
    </source>
</evidence>
<accession>A0A9J6FX46</accession>
<gene>
    <name evidence="2" type="ORF">HPB48_008073</name>
</gene>
<sequence length="172" mass="19736">MVVTKEITALLEDSKQELRAELKNVKDTFEREIRKELREIKASLNSMNKVFEEMCAENKQLKVANSKLEEKCDALACQVKLQEAKLVEAEQYSRNRNIEIKGVPVTPKESLEEMIAKISKKVGVPVVPADLESVHRVPVANQSGNKNIVVQFARRHLRDKFLEEVRSRRQPL</sequence>
<dbReference type="OMA" id="EFRLECK"/>
<organism evidence="2 3">
    <name type="scientific">Haemaphysalis longicornis</name>
    <name type="common">Bush tick</name>
    <dbReference type="NCBI Taxonomy" id="44386"/>
    <lineage>
        <taxon>Eukaryota</taxon>
        <taxon>Metazoa</taxon>
        <taxon>Ecdysozoa</taxon>
        <taxon>Arthropoda</taxon>
        <taxon>Chelicerata</taxon>
        <taxon>Arachnida</taxon>
        <taxon>Acari</taxon>
        <taxon>Parasitiformes</taxon>
        <taxon>Ixodida</taxon>
        <taxon>Ixodoidea</taxon>
        <taxon>Ixodidae</taxon>
        <taxon>Haemaphysalinae</taxon>
        <taxon>Haemaphysalis</taxon>
    </lineage>
</organism>
<name>A0A9J6FX46_HAELO</name>
<comment type="caution">
    <text evidence="2">The sequence shown here is derived from an EMBL/GenBank/DDBJ whole genome shotgun (WGS) entry which is preliminary data.</text>
</comment>
<proteinExistence type="predicted"/>
<feature type="coiled-coil region" evidence="1">
    <location>
        <begin position="8"/>
        <end position="85"/>
    </location>
</feature>
<reference evidence="2 3" key="1">
    <citation type="journal article" date="2020" name="Cell">
        <title>Large-Scale Comparative Analyses of Tick Genomes Elucidate Their Genetic Diversity and Vector Capacities.</title>
        <authorList>
            <consortium name="Tick Genome and Microbiome Consortium (TIGMIC)"/>
            <person name="Jia N."/>
            <person name="Wang J."/>
            <person name="Shi W."/>
            <person name="Du L."/>
            <person name="Sun Y."/>
            <person name="Zhan W."/>
            <person name="Jiang J.F."/>
            <person name="Wang Q."/>
            <person name="Zhang B."/>
            <person name="Ji P."/>
            <person name="Bell-Sakyi L."/>
            <person name="Cui X.M."/>
            <person name="Yuan T.T."/>
            <person name="Jiang B.G."/>
            <person name="Yang W.F."/>
            <person name="Lam T.T."/>
            <person name="Chang Q.C."/>
            <person name="Ding S.J."/>
            <person name="Wang X.J."/>
            <person name="Zhu J.G."/>
            <person name="Ruan X.D."/>
            <person name="Zhao L."/>
            <person name="Wei J.T."/>
            <person name="Ye R.Z."/>
            <person name="Que T.C."/>
            <person name="Du C.H."/>
            <person name="Zhou Y.H."/>
            <person name="Cheng J.X."/>
            <person name="Dai P.F."/>
            <person name="Guo W.B."/>
            <person name="Han X.H."/>
            <person name="Huang E.J."/>
            <person name="Li L.F."/>
            <person name="Wei W."/>
            <person name="Gao Y.C."/>
            <person name="Liu J.Z."/>
            <person name="Shao H.Z."/>
            <person name="Wang X."/>
            <person name="Wang C.C."/>
            <person name="Yang T.C."/>
            <person name="Huo Q.B."/>
            <person name="Li W."/>
            <person name="Chen H.Y."/>
            <person name="Chen S.E."/>
            <person name="Zhou L.G."/>
            <person name="Ni X.B."/>
            <person name="Tian J.H."/>
            <person name="Sheng Y."/>
            <person name="Liu T."/>
            <person name="Pan Y.S."/>
            <person name="Xia L.Y."/>
            <person name="Li J."/>
            <person name="Zhao F."/>
            <person name="Cao W.C."/>
        </authorList>
    </citation>
    <scope>NUCLEOTIDE SEQUENCE [LARGE SCALE GENOMIC DNA]</scope>
    <source>
        <strain evidence="2">HaeL-2018</strain>
    </source>
</reference>